<reference evidence="2" key="1">
    <citation type="submission" date="2020-10" db="EMBL/GenBank/DDBJ databases">
        <authorList>
            <person name="Han B."/>
            <person name="Lu T."/>
            <person name="Zhao Q."/>
            <person name="Huang X."/>
            <person name="Zhao Y."/>
        </authorList>
    </citation>
    <scope>NUCLEOTIDE SEQUENCE</scope>
</reference>
<dbReference type="Proteomes" id="UP000604825">
    <property type="component" value="Unassembled WGS sequence"/>
</dbReference>
<dbReference type="EMBL" id="CAJGYO010000017">
    <property type="protein sequence ID" value="CAD6334819.1"/>
    <property type="molecule type" value="Genomic_DNA"/>
</dbReference>
<protein>
    <submittedName>
        <fullName evidence="2">Uncharacterized protein</fullName>
    </submittedName>
</protein>
<gene>
    <name evidence="2" type="ORF">NCGR_LOCUS58917</name>
</gene>
<organism evidence="2 3">
    <name type="scientific">Miscanthus lutarioriparius</name>
    <dbReference type="NCBI Taxonomy" id="422564"/>
    <lineage>
        <taxon>Eukaryota</taxon>
        <taxon>Viridiplantae</taxon>
        <taxon>Streptophyta</taxon>
        <taxon>Embryophyta</taxon>
        <taxon>Tracheophyta</taxon>
        <taxon>Spermatophyta</taxon>
        <taxon>Magnoliopsida</taxon>
        <taxon>Liliopsida</taxon>
        <taxon>Poales</taxon>
        <taxon>Poaceae</taxon>
        <taxon>PACMAD clade</taxon>
        <taxon>Panicoideae</taxon>
        <taxon>Andropogonodae</taxon>
        <taxon>Andropogoneae</taxon>
        <taxon>Saccharinae</taxon>
        <taxon>Miscanthus</taxon>
    </lineage>
</organism>
<evidence type="ECO:0000256" key="1">
    <source>
        <dbReference type="SAM" id="MobiDB-lite"/>
    </source>
</evidence>
<evidence type="ECO:0000313" key="3">
    <source>
        <dbReference type="Proteomes" id="UP000604825"/>
    </source>
</evidence>
<feature type="region of interest" description="Disordered" evidence="1">
    <location>
        <begin position="42"/>
        <end position="105"/>
    </location>
</feature>
<proteinExistence type="predicted"/>
<dbReference type="AlphaFoldDB" id="A0A811RZX2"/>
<comment type="caution">
    <text evidence="2">The sequence shown here is derived from an EMBL/GenBank/DDBJ whole genome shotgun (WGS) entry which is preliminary data.</text>
</comment>
<name>A0A811RZX2_9POAL</name>
<sequence>MQWSGWPERPAGCPTGACCMPDEHALAEGGEHQAAVARVHVEEERRQAEEEVHGGEAPTGMTERGGEDAEGVAASGPRAGVRRGAEEHRGRRGIAMEVRRRGGAE</sequence>
<feature type="compositionally biased region" description="Basic and acidic residues" evidence="1">
    <location>
        <begin position="42"/>
        <end position="54"/>
    </location>
</feature>
<accession>A0A811RZX2</accession>
<keyword evidence="3" id="KW-1185">Reference proteome</keyword>
<evidence type="ECO:0000313" key="2">
    <source>
        <dbReference type="EMBL" id="CAD6334819.1"/>
    </source>
</evidence>